<feature type="transmembrane region" description="Helical" evidence="8">
    <location>
        <begin position="242"/>
        <end position="268"/>
    </location>
</feature>
<comment type="subcellular location">
    <subcellularLocation>
        <location evidence="1">Cell membrane</location>
        <topology evidence="1">Multi-pass membrane protein</topology>
    </subcellularLocation>
</comment>
<organism evidence="9 10">
    <name type="scientific">[Clostridium] aminophilum</name>
    <dbReference type="NCBI Taxonomy" id="1526"/>
    <lineage>
        <taxon>Bacteria</taxon>
        <taxon>Bacillati</taxon>
        <taxon>Bacillota</taxon>
        <taxon>Clostridia</taxon>
        <taxon>Lachnospirales</taxon>
        <taxon>Lachnospiraceae</taxon>
    </lineage>
</organism>
<keyword evidence="4" id="KW-1003">Cell membrane</keyword>
<dbReference type="CDD" id="cd06550">
    <property type="entry name" value="TM_ABC_iron-siderophores_like"/>
    <property type="match status" value="1"/>
</dbReference>
<reference evidence="10" key="1">
    <citation type="submission" date="2016-10" db="EMBL/GenBank/DDBJ databases">
        <authorList>
            <person name="Varghese N."/>
            <person name="Submissions S."/>
        </authorList>
    </citation>
    <scope>NUCLEOTIDE SEQUENCE [LARGE SCALE GENOMIC DNA]</scope>
    <source>
        <strain evidence="10">KH1P1</strain>
    </source>
</reference>
<keyword evidence="5 8" id="KW-0812">Transmembrane</keyword>
<dbReference type="SUPFAM" id="SSF81345">
    <property type="entry name" value="ABC transporter involved in vitamin B12 uptake, BtuC"/>
    <property type="match status" value="1"/>
</dbReference>
<proteinExistence type="inferred from homology"/>
<evidence type="ECO:0000256" key="2">
    <source>
        <dbReference type="ARBA" id="ARBA00007935"/>
    </source>
</evidence>
<accession>A0A1I0GH63</accession>
<evidence type="ECO:0000256" key="6">
    <source>
        <dbReference type="ARBA" id="ARBA00022989"/>
    </source>
</evidence>
<dbReference type="PROSITE" id="PS51257">
    <property type="entry name" value="PROKAR_LIPOPROTEIN"/>
    <property type="match status" value="1"/>
</dbReference>
<gene>
    <name evidence="9" type="ORF">SAMN04487771_10348</name>
</gene>
<feature type="transmembrane region" description="Helical" evidence="8">
    <location>
        <begin position="151"/>
        <end position="173"/>
    </location>
</feature>
<dbReference type="Pfam" id="PF01032">
    <property type="entry name" value="FecCD"/>
    <property type="match status" value="1"/>
</dbReference>
<feature type="transmembrane region" description="Helical" evidence="8">
    <location>
        <begin position="96"/>
        <end position="117"/>
    </location>
</feature>
<keyword evidence="7 8" id="KW-0472">Membrane</keyword>
<evidence type="ECO:0000313" key="9">
    <source>
        <dbReference type="EMBL" id="SET70357.1"/>
    </source>
</evidence>
<feature type="transmembrane region" description="Helical" evidence="8">
    <location>
        <begin position="312"/>
        <end position="331"/>
    </location>
</feature>
<keyword evidence="3" id="KW-0813">Transport</keyword>
<dbReference type="STRING" id="1526.SAMN02910262_01312"/>
<dbReference type="Proteomes" id="UP000199820">
    <property type="component" value="Unassembled WGS sequence"/>
</dbReference>
<evidence type="ECO:0000256" key="4">
    <source>
        <dbReference type="ARBA" id="ARBA00022475"/>
    </source>
</evidence>
<protein>
    <submittedName>
        <fullName evidence="9">Iron complex transport system permease protein</fullName>
    </submittedName>
</protein>
<dbReference type="InterPro" id="IPR000522">
    <property type="entry name" value="ABC_transptr_permease_BtuC"/>
</dbReference>
<evidence type="ECO:0000256" key="8">
    <source>
        <dbReference type="SAM" id="Phobius"/>
    </source>
</evidence>
<name>A0A1I0GH63_9FIRM</name>
<keyword evidence="6 8" id="KW-1133">Transmembrane helix</keyword>
<dbReference type="AlphaFoldDB" id="A0A1I0GH63"/>
<dbReference type="EMBL" id="FOIL01000034">
    <property type="protein sequence ID" value="SET70357.1"/>
    <property type="molecule type" value="Genomic_DNA"/>
</dbReference>
<keyword evidence="10" id="KW-1185">Reference proteome</keyword>
<comment type="similarity">
    <text evidence="2">Belongs to the binding-protein-dependent transport system permease family. FecCD subfamily.</text>
</comment>
<dbReference type="PANTHER" id="PTHR30472">
    <property type="entry name" value="FERRIC ENTEROBACTIN TRANSPORT SYSTEM PERMEASE PROTEIN"/>
    <property type="match status" value="1"/>
</dbReference>
<dbReference type="GO" id="GO:0022857">
    <property type="term" value="F:transmembrane transporter activity"/>
    <property type="evidence" value="ECO:0007669"/>
    <property type="project" value="InterPro"/>
</dbReference>
<evidence type="ECO:0000313" key="10">
    <source>
        <dbReference type="Proteomes" id="UP000199820"/>
    </source>
</evidence>
<evidence type="ECO:0000256" key="1">
    <source>
        <dbReference type="ARBA" id="ARBA00004651"/>
    </source>
</evidence>
<dbReference type="RefSeq" id="WP_074649906.1">
    <property type="nucleotide sequence ID" value="NZ_FOIL01000034.1"/>
</dbReference>
<feature type="transmembrane region" description="Helical" evidence="8">
    <location>
        <begin position="193"/>
        <end position="215"/>
    </location>
</feature>
<feature type="transmembrane region" description="Helical" evidence="8">
    <location>
        <begin position="66"/>
        <end position="84"/>
    </location>
</feature>
<evidence type="ECO:0000256" key="3">
    <source>
        <dbReference type="ARBA" id="ARBA00022448"/>
    </source>
</evidence>
<feature type="transmembrane region" description="Helical" evidence="8">
    <location>
        <begin position="123"/>
        <end position="144"/>
    </location>
</feature>
<dbReference type="PANTHER" id="PTHR30472:SF70">
    <property type="entry name" value="MOLYBDATE IMPORT SYSTEM PERMEASE PROTEIN MOLB"/>
    <property type="match status" value="1"/>
</dbReference>
<dbReference type="GO" id="GO:0005886">
    <property type="term" value="C:plasma membrane"/>
    <property type="evidence" value="ECO:0007669"/>
    <property type="project" value="UniProtKB-SubCell"/>
</dbReference>
<dbReference type="eggNOG" id="COG0609">
    <property type="taxonomic scope" value="Bacteria"/>
</dbReference>
<dbReference type="InterPro" id="IPR037294">
    <property type="entry name" value="ABC_BtuC-like"/>
</dbReference>
<evidence type="ECO:0000256" key="7">
    <source>
        <dbReference type="ARBA" id="ARBA00023136"/>
    </source>
</evidence>
<dbReference type="GO" id="GO:0033214">
    <property type="term" value="P:siderophore-iron import into cell"/>
    <property type="evidence" value="ECO:0007669"/>
    <property type="project" value="TreeGrafter"/>
</dbReference>
<dbReference type="Gene3D" id="1.10.3470.10">
    <property type="entry name" value="ABC transporter involved in vitamin B12 uptake, BtuC"/>
    <property type="match status" value="1"/>
</dbReference>
<sequence length="337" mass="36189">MYDFPRRRNRSLNLLLLLLLLSAVFFCSCMTGQYELTAEKILFVLRGMPLAPMDSVIFREVRVPRNLTACICGAALASAGFLYQELFRNPLASPDLLGVSGGASLGAVCAILFGTGGIAEKQFFSFTGGLTVVFLSVLLSSAIGGNRYFNLVISGVILSALANSAIMALKYLADPTSELAAIDYWLMGSYSLAGWNDLRICAPVILICLTILFLLRYRIKVLTLGPEEAQTLGIPVRSTKRICILCSTLLVTASICVSGIVSWIGLIVPHLARTVFGSDFEHNLAETALLGAILTLAADTCARNLTSSELPISILTTAFGAVCLTVFLISVRRTANN</sequence>
<evidence type="ECO:0000256" key="5">
    <source>
        <dbReference type="ARBA" id="ARBA00022692"/>
    </source>
</evidence>